<organism evidence="2">
    <name type="scientific">viral metagenome</name>
    <dbReference type="NCBI Taxonomy" id="1070528"/>
    <lineage>
        <taxon>unclassified sequences</taxon>
        <taxon>metagenomes</taxon>
        <taxon>organismal metagenomes</taxon>
    </lineage>
</organism>
<protein>
    <recommendedName>
        <fullName evidence="3">HNH domain-containing protein</fullName>
    </recommendedName>
</protein>
<feature type="region of interest" description="Disordered" evidence="1">
    <location>
        <begin position="1"/>
        <end position="24"/>
    </location>
</feature>
<accession>A0A6C0DQ95</accession>
<evidence type="ECO:0000313" key="2">
    <source>
        <dbReference type="EMBL" id="QHT19088.1"/>
    </source>
</evidence>
<evidence type="ECO:0000256" key="1">
    <source>
        <dbReference type="SAM" id="MobiDB-lite"/>
    </source>
</evidence>
<dbReference type="EMBL" id="MN739662">
    <property type="protein sequence ID" value="QHT19088.1"/>
    <property type="molecule type" value="Genomic_DNA"/>
</dbReference>
<proteinExistence type="predicted"/>
<sequence length="187" mass="22233">MESKKILIDFSPKPKPSKENKKIEVEKERKKRIITQTNDWIKTEIPVEDELDIVRTLNTVLTDSNKKTEMTTNCKLVLRQLNYKICGYRGQDIEKEKYCQDNFVSVQNIIDLMLACNNICYYCKKPVKLLYDFVREPQQWTLDRIDNDFGHNHDNVAIACLQCNLRRKTMYHERYLFTKQMVITKTG</sequence>
<dbReference type="Gene3D" id="3.30.40.220">
    <property type="match status" value="1"/>
</dbReference>
<dbReference type="AlphaFoldDB" id="A0A6C0DQ95"/>
<evidence type="ECO:0008006" key="3">
    <source>
        <dbReference type="Google" id="ProtNLM"/>
    </source>
</evidence>
<reference evidence="2" key="1">
    <citation type="journal article" date="2020" name="Nature">
        <title>Giant virus diversity and host interactions through global metagenomics.</title>
        <authorList>
            <person name="Schulz F."/>
            <person name="Roux S."/>
            <person name="Paez-Espino D."/>
            <person name="Jungbluth S."/>
            <person name="Walsh D.A."/>
            <person name="Denef V.J."/>
            <person name="McMahon K.D."/>
            <person name="Konstantinidis K.T."/>
            <person name="Eloe-Fadrosh E.A."/>
            <person name="Kyrpides N.C."/>
            <person name="Woyke T."/>
        </authorList>
    </citation>
    <scope>NUCLEOTIDE SEQUENCE</scope>
    <source>
        <strain evidence="2">GVMAG-M-3300023174-49</strain>
    </source>
</reference>
<name>A0A6C0DQ95_9ZZZZ</name>